<keyword evidence="3" id="KW-0804">Transcription</keyword>
<name>A0ABT2NPA6_9RHOB</name>
<evidence type="ECO:0000313" key="5">
    <source>
        <dbReference type="EMBL" id="MCT8330726.1"/>
    </source>
</evidence>
<dbReference type="EMBL" id="JAOCQF010000002">
    <property type="protein sequence ID" value="MCT8330726.1"/>
    <property type="molecule type" value="Genomic_DNA"/>
</dbReference>
<dbReference type="Gene3D" id="1.10.10.60">
    <property type="entry name" value="Homeodomain-like"/>
    <property type="match status" value="1"/>
</dbReference>
<keyword evidence="6" id="KW-1185">Reference proteome</keyword>
<dbReference type="PROSITE" id="PS01124">
    <property type="entry name" value="HTH_ARAC_FAMILY_2"/>
    <property type="match status" value="1"/>
</dbReference>
<feature type="domain" description="HTH araC/xylS-type" evidence="4">
    <location>
        <begin position="212"/>
        <end position="311"/>
    </location>
</feature>
<dbReference type="PANTHER" id="PTHR46796:SF12">
    <property type="entry name" value="HTH-TYPE DNA-BINDING TRANSCRIPTIONAL ACTIVATOR EUTR"/>
    <property type="match status" value="1"/>
</dbReference>
<dbReference type="PROSITE" id="PS00041">
    <property type="entry name" value="HTH_ARAC_FAMILY_1"/>
    <property type="match status" value="1"/>
</dbReference>
<evidence type="ECO:0000256" key="1">
    <source>
        <dbReference type="ARBA" id="ARBA00023015"/>
    </source>
</evidence>
<evidence type="ECO:0000259" key="4">
    <source>
        <dbReference type="PROSITE" id="PS01124"/>
    </source>
</evidence>
<keyword evidence="1" id="KW-0805">Transcription regulation</keyword>
<organism evidence="5 6">
    <name type="scientific">Albidovulum sediminis</name>
    <dbReference type="NCBI Taxonomy" id="3066345"/>
    <lineage>
        <taxon>Bacteria</taxon>
        <taxon>Pseudomonadati</taxon>
        <taxon>Pseudomonadota</taxon>
        <taxon>Alphaproteobacteria</taxon>
        <taxon>Rhodobacterales</taxon>
        <taxon>Paracoccaceae</taxon>
        <taxon>Albidovulum</taxon>
    </lineage>
</organism>
<dbReference type="InterPro" id="IPR050204">
    <property type="entry name" value="AraC_XylS_family_regulators"/>
</dbReference>
<dbReference type="SMART" id="SM00342">
    <property type="entry name" value="HTH_ARAC"/>
    <property type="match status" value="1"/>
</dbReference>
<keyword evidence="2" id="KW-0238">DNA-binding</keyword>
<dbReference type="SUPFAM" id="SSF46689">
    <property type="entry name" value="Homeodomain-like"/>
    <property type="match status" value="1"/>
</dbReference>
<comment type="caution">
    <text evidence="5">The sequence shown here is derived from an EMBL/GenBank/DDBJ whole genome shotgun (WGS) entry which is preliminary data.</text>
</comment>
<evidence type="ECO:0000256" key="2">
    <source>
        <dbReference type="ARBA" id="ARBA00023125"/>
    </source>
</evidence>
<evidence type="ECO:0000256" key="3">
    <source>
        <dbReference type="ARBA" id="ARBA00023163"/>
    </source>
</evidence>
<reference evidence="6" key="1">
    <citation type="submission" date="2023-07" db="EMBL/GenBank/DDBJ databases">
        <title>Defluviimonas sediminis sp. nov., isolated from mangrove sediment.</title>
        <authorList>
            <person name="Liu L."/>
            <person name="Li J."/>
            <person name="Huang Y."/>
            <person name="Pan J."/>
            <person name="Li M."/>
        </authorList>
    </citation>
    <scope>NUCLEOTIDE SEQUENCE [LARGE SCALE GENOMIC DNA]</scope>
    <source>
        <strain evidence="6">FT324</strain>
    </source>
</reference>
<dbReference type="InterPro" id="IPR018060">
    <property type="entry name" value="HTH_AraC"/>
</dbReference>
<gene>
    <name evidence="5" type="ORF">N5I32_14470</name>
</gene>
<sequence length="314" mass="34351">MDRASFLVSRSFADAEEMSHALRHVNVSAIQIGKGAFKSHLTQIGLRDWSFQYIRFIAGEASCEGNSSADRHSIMVPIAIKAGCRLLGQKLTPAHIGLYAPGSEHADKSSAGLAECVLTLPEGFLARADRMGVRIDLPKAGSVVRDIPAEPLARLRSILTELSDSINYLQIDKCDLTALTDQLDEALHAALTHRGATPSAGRPMIPRPGVLRRLRDIVGDNDHDSLDIAEIAETLGVSYPTLNRIFLEWFGVAPKRYFYLKRMHKVRSALRKGDYPSVSAAAVGLGFIELGRFSVGYRALFGESPAETRARSRN</sequence>
<accession>A0ABT2NPA6</accession>
<dbReference type="Proteomes" id="UP001205601">
    <property type="component" value="Unassembled WGS sequence"/>
</dbReference>
<dbReference type="RefSeq" id="WP_261496579.1">
    <property type="nucleotide sequence ID" value="NZ_JAOCQF010000002.1"/>
</dbReference>
<proteinExistence type="predicted"/>
<dbReference type="InterPro" id="IPR018062">
    <property type="entry name" value="HTH_AraC-typ_CS"/>
</dbReference>
<dbReference type="Pfam" id="PF12833">
    <property type="entry name" value="HTH_18"/>
    <property type="match status" value="1"/>
</dbReference>
<dbReference type="InterPro" id="IPR009057">
    <property type="entry name" value="Homeodomain-like_sf"/>
</dbReference>
<dbReference type="PANTHER" id="PTHR46796">
    <property type="entry name" value="HTH-TYPE TRANSCRIPTIONAL ACTIVATOR RHAS-RELATED"/>
    <property type="match status" value="1"/>
</dbReference>
<protein>
    <submittedName>
        <fullName evidence="5">AraC family transcriptional regulator</fullName>
    </submittedName>
</protein>
<evidence type="ECO:0000313" key="6">
    <source>
        <dbReference type="Proteomes" id="UP001205601"/>
    </source>
</evidence>